<dbReference type="Proteomes" id="UP000184225">
    <property type="component" value="Unassembled WGS sequence"/>
</dbReference>
<gene>
    <name evidence="2" type="ORF">SAMN04488096_10324</name>
</gene>
<protein>
    <submittedName>
        <fullName evidence="2">Uncharacterized protein</fullName>
    </submittedName>
</protein>
<feature type="coiled-coil region" evidence="1">
    <location>
        <begin position="190"/>
        <end position="239"/>
    </location>
</feature>
<organism evidence="2 3">
    <name type="scientific">Mesonia phycicola</name>
    <dbReference type="NCBI Taxonomy" id="579105"/>
    <lineage>
        <taxon>Bacteria</taxon>
        <taxon>Pseudomonadati</taxon>
        <taxon>Bacteroidota</taxon>
        <taxon>Flavobacteriia</taxon>
        <taxon>Flavobacteriales</taxon>
        <taxon>Flavobacteriaceae</taxon>
        <taxon>Mesonia</taxon>
    </lineage>
</organism>
<keyword evidence="1" id="KW-0175">Coiled coil</keyword>
<evidence type="ECO:0000313" key="3">
    <source>
        <dbReference type="Proteomes" id="UP000184225"/>
    </source>
</evidence>
<name>A0A1M6CJQ9_9FLAO</name>
<sequence>MNSIDLAEEICDEIKKFRKWVQAEGDLIARKKESGDESYIPEEMYFDSKYTGDSIHIEQLLVDLYKNSVKDNFFFYDCPLQVYKHHYQSRLNDYLQEYIDANELDFIQDELTDLEKTFENRWLFNEINYYSFTRDNKFFKQTLEKKKVYLQAKRTRIKNSIKFNDKNTEIDKNTESTLLVEEIVLKIKAYQELEELLLKLKKTSLFYEKEKLLEAKKVLEKKGKVYEKAEKEIKILIKELYYSSAKDNFYWLDCPSAVYLDRFADRFNQYQVKHLDGTKLDFIKNEIGTLVNINTYRFFIYNEEKINYQQFISDNEIIFRQSINKKIEFLEYKLKEENTVLKNFNSYTVRKKTTVVPKYENLPNQHKDDQIKPDKENTVLKKSIPKFNEKIFKSLEAENWFLNSLKELSAIDGNGKSIRGFQAKVSAIFSVQEVKDKIFVYSLTLRDYINYLNQRFDAKIASDKKLSSGMIHESKVDKLIEKFISE</sequence>
<evidence type="ECO:0000256" key="1">
    <source>
        <dbReference type="SAM" id="Coils"/>
    </source>
</evidence>
<proteinExistence type="predicted"/>
<dbReference type="AlphaFoldDB" id="A0A1M6CJQ9"/>
<reference evidence="2 3" key="1">
    <citation type="submission" date="2016-11" db="EMBL/GenBank/DDBJ databases">
        <authorList>
            <person name="Jaros S."/>
            <person name="Januszkiewicz K."/>
            <person name="Wedrychowicz H."/>
        </authorList>
    </citation>
    <scope>NUCLEOTIDE SEQUENCE [LARGE SCALE GENOMIC DNA]</scope>
    <source>
        <strain evidence="2 3">DSM 21425</strain>
    </source>
</reference>
<keyword evidence="3" id="KW-1185">Reference proteome</keyword>
<evidence type="ECO:0000313" key="2">
    <source>
        <dbReference type="EMBL" id="SHI61101.1"/>
    </source>
</evidence>
<dbReference type="OrthoDB" id="1424981at2"/>
<accession>A0A1M6CJQ9</accession>
<dbReference type="EMBL" id="FQYY01000003">
    <property type="protein sequence ID" value="SHI61101.1"/>
    <property type="molecule type" value="Genomic_DNA"/>
</dbReference>
<dbReference type="RefSeq" id="WP_073148809.1">
    <property type="nucleotide sequence ID" value="NZ_FQYY01000003.1"/>
</dbReference>
<dbReference type="STRING" id="579105.SAMN04488096_10324"/>